<dbReference type="Gene3D" id="1.10.357.10">
    <property type="entry name" value="Tetracycline Repressor, domain 2"/>
    <property type="match status" value="1"/>
</dbReference>
<dbReference type="RefSeq" id="WP_137601132.1">
    <property type="nucleotide sequence ID" value="NZ_BJEB01000002.1"/>
</dbReference>
<protein>
    <recommendedName>
        <fullName evidence="3">HTH tetR-type domain-containing protein</fullName>
    </recommendedName>
</protein>
<dbReference type="EMBL" id="CP043939">
    <property type="protein sequence ID" value="QER67625.1"/>
    <property type="molecule type" value="Genomic_DNA"/>
</dbReference>
<dbReference type="InterPro" id="IPR001647">
    <property type="entry name" value="HTH_TetR"/>
</dbReference>
<dbReference type="SUPFAM" id="SSF46689">
    <property type="entry name" value="Homeodomain-like"/>
    <property type="match status" value="1"/>
</dbReference>
<dbReference type="InterPro" id="IPR050624">
    <property type="entry name" value="HTH-type_Tx_Regulator"/>
</dbReference>
<dbReference type="AlphaFoldDB" id="A0A5P1X2I8"/>
<proteinExistence type="predicted"/>
<dbReference type="PANTHER" id="PTHR43479">
    <property type="entry name" value="ACREF/ENVCD OPERON REPRESSOR-RELATED"/>
    <property type="match status" value="1"/>
</dbReference>
<reference evidence="4 5" key="1">
    <citation type="submission" date="2019-09" db="EMBL/GenBank/DDBJ databases">
        <title>Complete Genome Sequence of Lactobacillus nenjiangensis SH-Y15, isolated from sauerkraut.</title>
        <authorList>
            <person name="Yang H."/>
        </authorList>
    </citation>
    <scope>NUCLEOTIDE SEQUENCE [LARGE SCALE GENOMIC DNA]</scope>
    <source>
        <strain evidence="4 5">SH-Y15</strain>
    </source>
</reference>
<evidence type="ECO:0000313" key="5">
    <source>
        <dbReference type="Proteomes" id="UP000325295"/>
    </source>
</evidence>
<evidence type="ECO:0000313" key="4">
    <source>
        <dbReference type="EMBL" id="QER67625.1"/>
    </source>
</evidence>
<dbReference type="InterPro" id="IPR009057">
    <property type="entry name" value="Homeodomain-like_sf"/>
</dbReference>
<feature type="DNA-binding region" description="H-T-H motif" evidence="2">
    <location>
        <begin position="29"/>
        <end position="48"/>
    </location>
</feature>
<dbReference type="GO" id="GO:0003677">
    <property type="term" value="F:DNA binding"/>
    <property type="evidence" value="ECO:0007669"/>
    <property type="project" value="UniProtKB-UniRule"/>
</dbReference>
<accession>A0A5P1X2I8</accession>
<organism evidence="4 5">
    <name type="scientific">Paucilactobacillus nenjiangensis</name>
    <dbReference type="NCBI Taxonomy" id="1296540"/>
    <lineage>
        <taxon>Bacteria</taxon>
        <taxon>Bacillati</taxon>
        <taxon>Bacillota</taxon>
        <taxon>Bacilli</taxon>
        <taxon>Lactobacillales</taxon>
        <taxon>Lactobacillaceae</taxon>
        <taxon>Paucilactobacillus</taxon>
    </lineage>
</organism>
<dbReference type="OrthoDB" id="9810250at2"/>
<dbReference type="PROSITE" id="PS50977">
    <property type="entry name" value="HTH_TETR_2"/>
    <property type="match status" value="1"/>
</dbReference>
<evidence type="ECO:0000259" key="3">
    <source>
        <dbReference type="PROSITE" id="PS50977"/>
    </source>
</evidence>
<dbReference type="PANTHER" id="PTHR43479:SF7">
    <property type="entry name" value="TETR-FAMILY TRANSCRIPTIONAL REGULATOR"/>
    <property type="match status" value="1"/>
</dbReference>
<keyword evidence="1 2" id="KW-0238">DNA-binding</keyword>
<sequence length="182" mass="21200">MDRRVKKTKRAIQTALITLLQKHIFTEITVSELARTADIDRKTFYLHYHSINDVLDEFEAELTQQVSDIINASDRFNLDSFIDGLTHMMLEKIDIFAHISKNNDYSFLLDDCKNILAEALLKESKTESTLGREELDFITHFIAYGVVDTYKNWLKTPTRSEIELKKTSLHIKKLVSKLIQTY</sequence>
<dbReference type="KEGG" id="lnn:F0161_06980"/>
<evidence type="ECO:0000256" key="2">
    <source>
        <dbReference type="PROSITE-ProRule" id="PRU00335"/>
    </source>
</evidence>
<keyword evidence="5" id="KW-1185">Reference proteome</keyword>
<evidence type="ECO:0000256" key="1">
    <source>
        <dbReference type="ARBA" id="ARBA00023125"/>
    </source>
</evidence>
<dbReference type="Proteomes" id="UP000325295">
    <property type="component" value="Chromosome"/>
</dbReference>
<feature type="domain" description="HTH tetR-type" evidence="3">
    <location>
        <begin position="6"/>
        <end position="66"/>
    </location>
</feature>
<gene>
    <name evidence="4" type="ORF">F0161_06980</name>
</gene>
<name>A0A5P1X2I8_9LACO</name>